<evidence type="ECO:0000313" key="3">
    <source>
        <dbReference type="Proteomes" id="UP000612362"/>
    </source>
</evidence>
<dbReference type="GO" id="GO:0005509">
    <property type="term" value="F:calcium ion binding"/>
    <property type="evidence" value="ECO:0007669"/>
    <property type="project" value="InterPro"/>
</dbReference>
<accession>A0A8J3HZC2</accession>
<sequence>MLTTPTSFQTASDTTINMALQYPANWKESTPDKSDTQSSLTISSPDLGIQFAVLRFSESASPAIGSPNDLNERILSELNINQNVLQIQPTQTISAQPQIAGQIWQQKEGLVIMSNGSKVHVNAITVRYNNAYYNIQIYTPEDIYQQALKTYLQPMLDSLHFLS</sequence>
<keyword evidence="3" id="KW-1185">Reference proteome</keyword>
<dbReference type="InterPro" id="IPR002683">
    <property type="entry name" value="PsbP_C"/>
</dbReference>
<name>A0A8J3HZC2_9CHLR</name>
<dbReference type="EMBL" id="BNJF01000001">
    <property type="protein sequence ID" value="GHO44761.1"/>
    <property type="molecule type" value="Genomic_DNA"/>
</dbReference>
<organism evidence="2 3">
    <name type="scientific">Ktedonospora formicarum</name>
    <dbReference type="NCBI Taxonomy" id="2778364"/>
    <lineage>
        <taxon>Bacteria</taxon>
        <taxon>Bacillati</taxon>
        <taxon>Chloroflexota</taxon>
        <taxon>Ktedonobacteria</taxon>
        <taxon>Ktedonobacterales</taxon>
        <taxon>Ktedonobacteraceae</taxon>
        <taxon>Ktedonospora</taxon>
    </lineage>
</organism>
<comment type="caution">
    <text evidence="2">The sequence shown here is derived from an EMBL/GenBank/DDBJ whole genome shotgun (WGS) entry which is preliminary data.</text>
</comment>
<evidence type="ECO:0000313" key="2">
    <source>
        <dbReference type="EMBL" id="GHO44761.1"/>
    </source>
</evidence>
<reference evidence="2" key="1">
    <citation type="submission" date="2020-10" db="EMBL/GenBank/DDBJ databases">
        <title>Taxonomic study of unclassified bacteria belonging to the class Ktedonobacteria.</title>
        <authorList>
            <person name="Yabe S."/>
            <person name="Wang C.M."/>
            <person name="Zheng Y."/>
            <person name="Sakai Y."/>
            <person name="Cavaletti L."/>
            <person name="Monciardini P."/>
            <person name="Donadio S."/>
        </authorList>
    </citation>
    <scope>NUCLEOTIDE SEQUENCE</scope>
    <source>
        <strain evidence="2">SOSP1-1</strain>
    </source>
</reference>
<protein>
    <recommendedName>
        <fullName evidence="1">PsbP C-terminal domain-containing protein</fullName>
    </recommendedName>
</protein>
<dbReference type="GO" id="GO:0015979">
    <property type="term" value="P:photosynthesis"/>
    <property type="evidence" value="ECO:0007669"/>
    <property type="project" value="InterPro"/>
</dbReference>
<feature type="domain" description="PsbP C-terminal" evidence="1">
    <location>
        <begin position="7"/>
        <end position="160"/>
    </location>
</feature>
<dbReference type="Gene3D" id="3.40.1000.10">
    <property type="entry name" value="Mog1/PsbP, alpha/beta/alpha sandwich"/>
    <property type="match status" value="1"/>
</dbReference>
<dbReference type="Proteomes" id="UP000612362">
    <property type="component" value="Unassembled WGS sequence"/>
</dbReference>
<proteinExistence type="predicted"/>
<dbReference type="GO" id="GO:0019898">
    <property type="term" value="C:extrinsic component of membrane"/>
    <property type="evidence" value="ECO:0007669"/>
    <property type="project" value="InterPro"/>
</dbReference>
<evidence type="ECO:0000259" key="1">
    <source>
        <dbReference type="Pfam" id="PF01789"/>
    </source>
</evidence>
<dbReference type="GO" id="GO:0009654">
    <property type="term" value="C:photosystem II oxygen evolving complex"/>
    <property type="evidence" value="ECO:0007669"/>
    <property type="project" value="InterPro"/>
</dbReference>
<dbReference type="Pfam" id="PF01789">
    <property type="entry name" value="PsbP"/>
    <property type="match status" value="1"/>
</dbReference>
<gene>
    <name evidence="2" type="ORF">KSX_29240</name>
</gene>
<dbReference type="AlphaFoldDB" id="A0A8J3HZC2"/>